<comment type="subcellular location">
    <subcellularLocation>
        <location evidence="1 15">Cytoplasm</location>
    </subcellularLocation>
</comment>
<dbReference type="SMART" id="SM00873">
    <property type="entry name" value="B3_4"/>
    <property type="match status" value="1"/>
</dbReference>
<dbReference type="InterPro" id="IPR005147">
    <property type="entry name" value="tRNA_synthase_B5-dom"/>
</dbReference>
<dbReference type="EMBL" id="JACNLK010000057">
    <property type="protein sequence ID" value="MBC8208856.1"/>
    <property type="molecule type" value="Genomic_DNA"/>
</dbReference>
<evidence type="ECO:0000256" key="3">
    <source>
        <dbReference type="ARBA" id="ARBA00011209"/>
    </source>
</evidence>
<keyword evidence="13 15" id="KW-0030">Aminoacyl-tRNA synthetase</keyword>
<evidence type="ECO:0000259" key="18">
    <source>
        <dbReference type="PROSITE" id="PS51447"/>
    </source>
</evidence>
<dbReference type="GO" id="GO:0005524">
    <property type="term" value="F:ATP binding"/>
    <property type="evidence" value="ECO:0007669"/>
    <property type="project" value="UniProtKB-UniRule"/>
</dbReference>
<evidence type="ECO:0000256" key="4">
    <source>
        <dbReference type="ARBA" id="ARBA00022490"/>
    </source>
</evidence>
<evidence type="ECO:0000256" key="14">
    <source>
        <dbReference type="ARBA" id="ARBA00049255"/>
    </source>
</evidence>
<dbReference type="SUPFAM" id="SSF56037">
    <property type="entry name" value="PheT/TilS domain"/>
    <property type="match status" value="1"/>
</dbReference>
<evidence type="ECO:0000256" key="16">
    <source>
        <dbReference type="PROSITE-ProRule" id="PRU00209"/>
    </source>
</evidence>
<keyword evidence="12 15" id="KW-0648">Protein biosynthesis</keyword>
<dbReference type="HAMAP" id="MF_00283">
    <property type="entry name" value="Phe_tRNA_synth_beta1"/>
    <property type="match status" value="1"/>
</dbReference>
<dbReference type="NCBIfam" id="NF045760">
    <property type="entry name" value="YtpR"/>
    <property type="match status" value="1"/>
</dbReference>
<dbReference type="InterPro" id="IPR005121">
    <property type="entry name" value="Fdx_antiC-bd"/>
</dbReference>
<dbReference type="NCBIfam" id="TIGR00472">
    <property type="entry name" value="pheT_bact"/>
    <property type="match status" value="1"/>
</dbReference>
<gene>
    <name evidence="15" type="primary">pheT</name>
    <name evidence="20" type="ORF">H8E79_06790</name>
</gene>
<feature type="binding site" evidence="15">
    <location>
        <position position="465"/>
    </location>
    <ligand>
        <name>Mg(2+)</name>
        <dbReference type="ChEBI" id="CHEBI:18420"/>
        <note>shared with alpha subunit</note>
    </ligand>
</feature>
<feature type="binding site" evidence="15">
    <location>
        <position position="464"/>
    </location>
    <ligand>
        <name>Mg(2+)</name>
        <dbReference type="ChEBI" id="CHEBI:18420"/>
        <note>shared with alpha subunit</note>
    </ligand>
</feature>
<dbReference type="SUPFAM" id="SSF54991">
    <property type="entry name" value="Anticodon-binding domain of PheRS"/>
    <property type="match status" value="1"/>
</dbReference>
<dbReference type="SUPFAM" id="SSF55681">
    <property type="entry name" value="Class II aaRS and biotin synthetases"/>
    <property type="match status" value="1"/>
</dbReference>
<evidence type="ECO:0000256" key="11">
    <source>
        <dbReference type="ARBA" id="ARBA00022884"/>
    </source>
</evidence>
<dbReference type="CDD" id="cd00769">
    <property type="entry name" value="PheRS_beta_core"/>
    <property type="match status" value="1"/>
</dbReference>
<dbReference type="InterPro" id="IPR045864">
    <property type="entry name" value="aa-tRNA-synth_II/BPL/LPL"/>
</dbReference>
<keyword evidence="7 15" id="KW-0479">Metal-binding</keyword>
<dbReference type="FunFam" id="3.50.40.10:FF:000001">
    <property type="entry name" value="Phenylalanine--tRNA ligase beta subunit"/>
    <property type="match status" value="1"/>
</dbReference>
<comment type="similarity">
    <text evidence="2 15">Belongs to the phenylalanyl-tRNA synthetase beta subunit family. Type 1 subfamily.</text>
</comment>
<evidence type="ECO:0000256" key="15">
    <source>
        <dbReference type="HAMAP-Rule" id="MF_00283"/>
    </source>
</evidence>
<evidence type="ECO:0000256" key="8">
    <source>
        <dbReference type="ARBA" id="ARBA00022741"/>
    </source>
</evidence>
<feature type="domain" description="FDX-ACB" evidence="18">
    <location>
        <begin position="719"/>
        <end position="812"/>
    </location>
</feature>
<dbReference type="InterPro" id="IPR005146">
    <property type="entry name" value="B3/B4_tRNA-bd"/>
</dbReference>
<dbReference type="InterPro" id="IPR002547">
    <property type="entry name" value="tRNA-bd_dom"/>
</dbReference>
<feature type="domain" description="B5" evidence="19">
    <location>
        <begin position="401"/>
        <end position="477"/>
    </location>
</feature>
<dbReference type="Pfam" id="PF01588">
    <property type="entry name" value="tRNA_bind"/>
    <property type="match status" value="1"/>
</dbReference>
<dbReference type="Gene3D" id="3.50.40.10">
    <property type="entry name" value="Phenylalanyl-trna Synthetase, Chain B, domain 3"/>
    <property type="match status" value="1"/>
</dbReference>
<dbReference type="GO" id="GO:0000287">
    <property type="term" value="F:magnesium ion binding"/>
    <property type="evidence" value="ECO:0007669"/>
    <property type="project" value="UniProtKB-UniRule"/>
</dbReference>
<keyword evidence="5 16" id="KW-0820">tRNA-binding</keyword>
<accession>A0A8J6NBN8</accession>
<keyword evidence="8 15" id="KW-0547">Nucleotide-binding</keyword>
<dbReference type="InterPro" id="IPR004532">
    <property type="entry name" value="Phe-tRNA-ligase_IIc_bsu_bact"/>
</dbReference>
<sequence>MKVTLDWLNEYVNTDGISPQEIADHLTMLGLEVDSVEELFQELAPLKTALIVTAEPHPDADKLTLCQVSVGDETHQIVCGAPNARAGLVTCVALPGTILPDGLKIKKSKIRGVKSNGMLCSERELGLSQDHTGIMELPAGTDHGLGLLEALDLNDILIEVDLTPNRPDCTSVIGVAREVSGISRRKLSRPVEEATLGGRDQRFSVDVESSELCPRYSARLITNVTIGPSPWWLRKRLLSVGIRPINNVVDITNYVMMEYGQPMHAFDFQNLAGGAILVRQPRNQETTFTTLDNIERPLEPSTLLICDRDKPVALAGIMGGLNSEVSEATTEVLLESACFDPVSVRKTARRLKLATEASYRFERGVDPGGCVVAMERAVQLLCELSGGTAEDMGRDAYSGVRPLNSLTLRISRTSNLLGMPFDYEKISELLQSIGIRTKPKDDDTLWVNPPTFRVDLEREVDLIEEVARLVGYNTIPTTLPMVHMSYPEQDKNRRLRSQAQDLLTAISFSEAINYSFTSTDHPQKMELAEGDARHEQVTLLNPLSEEQAVMRTMLLPGLLENVQRNISFQKTAVKLFEIGKVFTPTGADQQPVETTFLAGVLSGNRHGASSSLHHKPVPVDIFDAKGAVEYLLQGMRLRSNSIDTAISFQIPATDHSETYTEPGQCLIIHDKDEIIGSLGKINPVIARKFGVKQDVYYFDINFDRLCAEPASEKSFNSLPVYPAVKRDIALVIPDHVPAGELLAAIRETKEQLIENCAIFDVYQGKNIEDGHKSVALSVTYRSPKKTLTEKVVEKSHSKIVKMLASRFEGSLRQG</sequence>
<dbReference type="GO" id="GO:0004826">
    <property type="term" value="F:phenylalanine-tRNA ligase activity"/>
    <property type="evidence" value="ECO:0007669"/>
    <property type="project" value="UniProtKB-UniRule"/>
</dbReference>
<evidence type="ECO:0000256" key="7">
    <source>
        <dbReference type="ARBA" id="ARBA00022723"/>
    </source>
</evidence>
<evidence type="ECO:0000256" key="13">
    <source>
        <dbReference type="ARBA" id="ARBA00023146"/>
    </source>
</evidence>
<evidence type="ECO:0000259" key="17">
    <source>
        <dbReference type="PROSITE" id="PS50886"/>
    </source>
</evidence>
<dbReference type="InterPro" id="IPR012340">
    <property type="entry name" value="NA-bd_OB-fold"/>
</dbReference>
<dbReference type="AlphaFoldDB" id="A0A8J6NBN8"/>
<dbReference type="Pfam" id="PF03147">
    <property type="entry name" value="FDX-ACB"/>
    <property type="match status" value="1"/>
</dbReference>
<keyword evidence="4 15" id="KW-0963">Cytoplasm</keyword>
<dbReference type="PROSITE" id="PS51483">
    <property type="entry name" value="B5"/>
    <property type="match status" value="1"/>
</dbReference>
<feature type="binding site" evidence="15">
    <location>
        <position position="455"/>
    </location>
    <ligand>
        <name>Mg(2+)</name>
        <dbReference type="ChEBI" id="CHEBI:18420"/>
        <note>shared with alpha subunit</note>
    </ligand>
</feature>
<dbReference type="CDD" id="cd02796">
    <property type="entry name" value="tRNA_bind_bactPheRS"/>
    <property type="match status" value="1"/>
</dbReference>
<keyword evidence="10 15" id="KW-0460">Magnesium</keyword>
<dbReference type="Proteomes" id="UP000599024">
    <property type="component" value="Unassembled WGS sequence"/>
</dbReference>
<name>A0A8J6NBN8_9BACT</name>
<evidence type="ECO:0000256" key="10">
    <source>
        <dbReference type="ARBA" id="ARBA00022842"/>
    </source>
</evidence>
<dbReference type="Gene3D" id="3.30.930.10">
    <property type="entry name" value="Bira Bifunctional Protein, Domain 2"/>
    <property type="match status" value="1"/>
</dbReference>
<keyword evidence="6 15" id="KW-0436">Ligase</keyword>
<feature type="binding site" evidence="15">
    <location>
        <position position="461"/>
    </location>
    <ligand>
        <name>Mg(2+)</name>
        <dbReference type="ChEBI" id="CHEBI:18420"/>
        <note>shared with alpha subunit</note>
    </ligand>
</feature>
<evidence type="ECO:0000256" key="6">
    <source>
        <dbReference type="ARBA" id="ARBA00022598"/>
    </source>
</evidence>
<dbReference type="InterPro" id="IPR033714">
    <property type="entry name" value="tRNA_bind_bactPheRS"/>
</dbReference>
<dbReference type="InterPro" id="IPR041616">
    <property type="entry name" value="PheRS_beta_core"/>
</dbReference>
<comment type="subunit">
    <text evidence="3 15">Tetramer of two alpha and two beta subunits.</text>
</comment>
<organism evidence="20 21">
    <name type="scientific">Candidatus Desulfatifera sulfidica</name>
    <dbReference type="NCBI Taxonomy" id="2841691"/>
    <lineage>
        <taxon>Bacteria</taxon>
        <taxon>Pseudomonadati</taxon>
        <taxon>Thermodesulfobacteriota</taxon>
        <taxon>Desulfobulbia</taxon>
        <taxon>Desulfobulbales</taxon>
        <taxon>Desulfobulbaceae</taxon>
        <taxon>Candidatus Desulfatifera</taxon>
    </lineage>
</organism>
<evidence type="ECO:0000313" key="20">
    <source>
        <dbReference type="EMBL" id="MBC8208856.1"/>
    </source>
</evidence>
<dbReference type="PANTHER" id="PTHR10947:SF0">
    <property type="entry name" value="PHENYLALANINE--TRNA LIGASE BETA SUBUNIT"/>
    <property type="match status" value="1"/>
</dbReference>
<dbReference type="GO" id="GO:0009328">
    <property type="term" value="C:phenylalanine-tRNA ligase complex"/>
    <property type="evidence" value="ECO:0007669"/>
    <property type="project" value="TreeGrafter"/>
</dbReference>
<protein>
    <recommendedName>
        <fullName evidence="15">Phenylalanine--tRNA ligase beta subunit</fullName>
        <ecNumber evidence="15">6.1.1.20</ecNumber>
    </recommendedName>
    <alternativeName>
        <fullName evidence="15">Phenylalanyl-tRNA synthetase beta subunit</fullName>
        <shortName evidence="15">PheRS</shortName>
    </alternativeName>
</protein>
<comment type="cofactor">
    <cofactor evidence="15">
        <name>Mg(2+)</name>
        <dbReference type="ChEBI" id="CHEBI:18420"/>
    </cofactor>
    <text evidence="15">Binds 2 magnesium ions per tetramer.</text>
</comment>
<dbReference type="Pfam" id="PF17759">
    <property type="entry name" value="tRNA_synthFbeta"/>
    <property type="match status" value="1"/>
</dbReference>
<dbReference type="SMART" id="SM00896">
    <property type="entry name" value="FDX-ACB"/>
    <property type="match status" value="1"/>
</dbReference>
<evidence type="ECO:0000259" key="19">
    <source>
        <dbReference type="PROSITE" id="PS51483"/>
    </source>
</evidence>
<dbReference type="GO" id="GO:0006432">
    <property type="term" value="P:phenylalanyl-tRNA aminoacylation"/>
    <property type="evidence" value="ECO:0007669"/>
    <property type="project" value="UniProtKB-UniRule"/>
</dbReference>
<feature type="domain" description="TRNA-binding" evidence="17">
    <location>
        <begin position="40"/>
        <end position="148"/>
    </location>
</feature>
<evidence type="ECO:0000313" key="21">
    <source>
        <dbReference type="Proteomes" id="UP000599024"/>
    </source>
</evidence>
<evidence type="ECO:0000256" key="1">
    <source>
        <dbReference type="ARBA" id="ARBA00004496"/>
    </source>
</evidence>
<dbReference type="InterPro" id="IPR009061">
    <property type="entry name" value="DNA-bd_dom_put_sf"/>
</dbReference>
<dbReference type="Gene3D" id="2.40.50.140">
    <property type="entry name" value="Nucleic acid-binding proteins"/>
    <property type="match status" value="1"/>
</dbReference>
<evidence type="ECO:0000256" key="5">
    <source>
        <dbReference type="ARBA" id="ARBA00022555"/>
    </source>
</evidence>
<dbReference type="PROSITE" id="PS51447">
    <property type="entry name" value="FDX_ACB"/>
    <property type="match status" value="1"/>
</dbReference>
<dbReference type="Gene3D" id="3.30.70.380">
    <property type="entry name" value="Ferrodoxin-fold anticodon-binding domain"/>
    <property type="match status" value="1"/>
</dbReference>
<dbReference type="SUPFAM" id="SSF46955">
    <property type="entry name" value="Putative DNA-binding domain"/>
    <property type="match status" value="1"/>
</dbReference>
<reference evidence="20 21" key="1">
    <citation type="submission" date="2020-08" db="EMBL/GenBank/DDBJ databases">
        <title>Bridging the membrane lipid divide: bacteria of the FCB group superphylum have the potential to synthesize archaeal ether lipids.</title>
        <authorList>
            <person name="Villanueva L."/>
            <person name="Von Meijenfeldt F.A.B."/>
            <person name="Westbye A.B."/>
            <person name="Yadav S."/>
            <person name="Hopmans E.C."/>
            <person name="Dutilh B.E."/>
            <person name="Sinninghe Damste J.S."/>
        </authorList>
    </citation>
    <scope>NUCLEOTIDE SEQUENCE [LARGE SCALE GENOMIC DNA]</scope>
    <source>
        <strain evidence="20">NIOZ-UU81</strain>
    </source>
</reference>
<dbReference type="InterPro" id="IPR036690">
    <property type="entry name" value="Fdx_antiC-bd_sf"/>
</dbReference>
<dbReference type="GO" id="GO:0000049">
    <property type="term" value="F:tRNA binding"/>
    <property type="evidence" value="ECO:0007669"/>
    <property type="project" value="UniProtKB-UniRule"/>
</dbReference>
<proteinExistence type="inferred from homology"/>
<dbReference type="Pfam" id="PF03484">
    <property type="entry name" value="B5"/>
    <property type="match status" value="1"/>
</dbReference>
<dbReference type="SUPFAM" id="SSF50249">
    <property type="entry name" value="Nucleic acid-binding proteins"/>
    <property type="match status" value="1"/>
</dbReference>
<dbReference type="SMART" id="SM00874">
    <property type="entry name" value="B5"/>
    <property type="match status" value="1"/>
</dbReference>
<dbReference type="FunFam" id="3.30.70.380:FF:000001">
    <property type="entry name" value="Phenylalanine--tRNA ligase beta subunit"/>
    <property type="match status" value="1"/>
</dbReference>
<dbReference type="FunFam" id="2.40.50.140:FF:000045">
    <property type="entry name" value="Phenylalanine--tRNA ligase beta subunit"/>
    <property type="match status" value="1"/>
</dbReference>
<evidence type="ECO:0000256" key="9">
    <source>
        <dbReference type="ARBA" id="ARBA00022840"/>
    </source>
</evidence>
<comment type="catalytic activity">
    <reaction evidence="14 15">
        <text>tRNA(Phe) + L-phenylalanine + ATP = L-phenylalanyl-tRNA(Phe) + AMP + diphosphate + H(+)</text>
        <dbReference type="Rhea" id="RHEA:19413"/>
        <dbReference type="Rhea" id="RHEA-COMP:9668"/>
        <dbReference type="Rhea" id="RHEA-COMP:9699"/>
        <dbReference type="ChEBI" id="CHEBI:15378"/>
        <dbReference type="ChEBI" id="CHEBI:30616"/>
        <dbReference type="ChEBI" id="CHEBI:33019"/>
        <dbReference type="ChEBI" id="CHEBI:58095"/>
        <dbReference type="ChEBI" id="CHEBI:78442"/>
        <dbReference type="ChEBI" id="CHEBI:78531"/>
        <dbReference type="ChEBI" id="CHEBI:456215"/>
        <dbReference type="EC" id="6.1.1.20"/>
    </reaction>
</comment>
<dbReference type="Gene3D" id="3.30.56.10">
    <property type="match status" value="2"/>
</dbReference>
<keyword evidence="11 16" id="KW-0694">RNA-binding</keyword>
<keyword evidence="9 15" id="KW-0067">ATP-binding</keyword>
<dbReference type="PANTHER" id="PTHR10947">
    <property type="entry name" value="PHENYLALANYL-TRNA SYNTHETASE BETA CHAIN AND LEUCINE-RICH REPEAT-CONTAINING PROTEIN 47"/>
    <property type="match status" value="1"/>
</dbReference>
<dbReference type="EC" id="6.1.1.20" evidence="15"/>
<comment type="caution">
    <text evidence="20">The sequence shown here is derived from an EMBL/GenBank/DDBJ whole genome shotgun (WGS) entry which is preliminary data.</text>
</comment>
<dbReference type="Pfam" id="PF03483">
    <property type="entry name" value="B3_4"/>
    <property type="match status" value="1"/>
</dbReference>
<dbReference type="InterPro" id="IPR020825">
    <property type="entry name" value="Phe-tRNA_synthase-like_B3/B4"/>
</dbReference>
<dbReference type="InterPro" id="IPR045060">
    <property type="entry name" value="Phe-tRNA-ligase_IIc_bsu"/>
</dbReference>
<dbReference type="PROSITE" id="PS50886">
    <property type="entry name" value="TRBD"/>
    <property type="match status" value="1"/>
</dbReference>
<evidence type="ECO:0000256" key="12">
    <source>
        <dbReference type="ARBA" id="ARBA00022917"/>
    </source>
</evidence>
<evidence type="ECO:0000256" key="2">
    <source>
        <dbReference type="ARBA" id="ARBA00008653"/>
    </source>
</evidence>